<dbReference type="CDD" id="cd11537">
    <property type="entry name" value="NTP-PPase_RS21-C6_like"/>
    <property type="match status" value="1"/>
</dbReference>
<sequence length="256" mass="29417">MPQFTNHSFPSFFSFLVANFINVASINQKRIIITPQTKGILASFVTQLGRMLQNQFAKERDWDQFHQPRNLLLAMLYISDNVGYLNILASPLPPPTPHPFKQSWFLLDGAVDPWSEVTHTVRCQKVSTSLRIKQVNMLSPCYLINELKINKIFHTACVWSGGEGWLEGRTLLVILIMIKETFQWKGEVKEGLPDWSEKDKKHLEQELSDVLIYLVRLSEKCHIDLPKAAIEKIALNGKKYPAEKVQGSSKKYTEYI</sequence>
<evidence type="ECO:0008006" key="3">
    <source>
        <dbReference type="Google" id="ProtNLM"/>
    </source>
</evidence>
<evidence type="ECO:0000313" key="2">
    <source>
        <dbReference type="Proteomes" id="UP000230750"/>
    </source>
</evidence>
<dbReference type="OrthoDB" id="411123at2759"/>
<dbReference type="GO" id="GO:0005829">
    <property type="term" value="C:cytosol"/>
    <property type="evidence" value="ECO:0007669"/>
    <property type="project" value="TreeGrafter"/>
</dbReference>
<dbReference type="Gene3D" id="1.10.287.1080">
    <property type="entry name" value="MazG-like"/>
    <property type="match status" value="2"/>
</dbReference>
<dbReference type="GO" id="GO:0006253">
    <property type="term" value="P:dCTP catabolic process"/>
    <property type="evidence" value="ECO:0007669"/>
    <property type="project" value="TreeGrafter"/>
</dbReference>
<dbReference type="PANTHER" id="PTHR46523">
    <property type="entry name" value="DCTP PYROPHOSPHATASE 1"/>
    <property type="match status" value="1"/>
</dbReference>
<proteinExistence type="predicted"/>
<dbReference type="InterPro" id="IPR025984">
    <property type="entry name" value="DCTPP"/>
</dbReference>
<dbReference type="EMBL" id="MRZV01000697">
    <property type="protein sequence ID" value="PIK45656.1"/>
    <property type="molecule type" value="Genomic_DNA"/>
</dbReference>
<dbReference type="SUPFAM" id="SSF101386">
    <property type="entry name" value="all-alpha NTP pyrophosphatases"/>
    <property type="match status" value="1"/>
</dbReference>
<dbReference type="GO" id="GO:0042262">
    <property type="term" value="P:DNA protection"/>
    <property type="evidence" value="ECO:0007669"/>
    <property type="project" value="TreeGrafter"/>
</dbReference>
<dbReference type="Proteomes" id="UP000230750">
    <property type="component" value="Unassembled WGS sequence"/>
</dbReference>
<dbReference type="GO" id="GO:0047840">
    <property type="term" value="F:dCTP diphosphatase activity"/>
    <property type="evidence" value="ECO:0007669"/>
    <property type="project" value="TreeGrafter"/>
</dbReference>
<gene>
    <name evidence="1" type="ORF">BSL78_17477</name>
</gene>
<keyword evidence="2" id="KW-1185">Reference proteome</keyword>
<dbReference type="Pfam" id="PF12643">
    <property type="entry name" value="MazG-like"/>
    <property type="match status" value="1"/>
</dbReference>
<dbReference type="STRING" id="307972.A0A2G8KCC6"/>
<comment type="caution">
    <text evidence="1">The sequence shown here is derived from an EMBL/GenBank/DDBJ whole genome shotgun (WGS) entry which is preliminary data.</text>
</comment>
<evidence type="ECO:0000313" key="1">
    <source>
        <dbReference type="EMBL" id="PIK45656.1"/>
    </source>
</evidence>
<organism evidence="1 2">
    <name type="scientific">Stichopus japonicus</name>
    <name type="common">Sea cucumber</name>
    <dbReference type="NCBI Taxonomy" id="307972"/>
    <lineage>
        <taxon>Eukaryota</taxon>
        <taxon>Metazoa</taxon>
        <taxon>Echinodermata</taxon>
        <taxon>Eleutherozoa</taxon>
        <taxon>Echinozoa</taxon>
        <taxon>Holothuroidea</taxon>
        <taxon>Aspidochirotacea</taxon>
        <taxon>Aspidochirotida</taxon>
        <taxon>Stichopodidae</taxon>
        <taxon>Apostichopus</taxon>
    </lineage>
</organism>
<dbReference type="PANTHER" id="PTHR46523:SF1">
    <property type="entry name" value="DCTP PYROPHOSPHATASE 1"/>
    <property type="match status" value="1"/>
</dbReference>
<dbReference type="InterPro" id="IPR052555">
    <property type="entry name" value="dCTP_Pyrophosphatase"/>
</dbReference>
<protein>
    <recommendedName>
        <fullName evidence="3">dCTP pyrophosphatase 1</fullName>
    </recommendedName>
</protein>
<name>A0A2G8KCC6_STIJA</name>
<dbReference type="AlphaFoldDB" id="A0A2G8KCC6"/>
<reference evidence="1 2" key="1">
    <citation type="journal article" date="2017" name="PLoS Biol.">
        <title>The sea cucumber genome provides insights into morphological evolution and visceral regeneration.</title>
        <authorList>
            <person name="Zhang X."/>
            <person name="Sun L."/>
            <person name="Yuan J."/>
            <person name="Sun Y."/>
            <person name="Gao Y."/>
            <person name="Zhang L."/>
            <person name="Li S."/>
            <person name="Dai H."/>
            <person name="Hamel J.F."/>
            <person name="Liu C."/>
            <person name="Yu Y."/>
            <person name="Liu S."/>
            <person name="Lin W."/>
            <person name="Guo K."/>
            <person name="Jin S."/>
            <person name="Xu P."/>
            <person name="Storey K.B."/>
            <person name="Huan P."/>
            <person name="Zhang T."/>
            <person name="Zhou Y."/>
            <person name="Zhang J."/>
            <person name="Lin C."/>
            <person name="Li X."/>
            <person name="Xing L."/>
            <person name="Huo D."/>
            <person name="Sun M."/>
            <person name="Wang L."/>
            <person name="Mercier A."/>
            <person name="Li F."/>
            <person name="Yang H."/>
            <person name="Xiang J."/>
        </authorList>
    </citation>
    <scope>NUCLEOTIDE SEQUENCE [LARGE SCALE GENOMIC DNA]</scope>
    <source>
        <strain evidence="1">Shaxun</strain>
        <tissue evidence="1">Muscle</tissue>
    </source>
</reference>
<accession>A0A2G8KCC6</accession>